<dbReference type="PANTHER" id="PTHR44013:SF1">
    <property type="entry name" value="ZINC-TYPE ALCOHOL DEHYDROGENASE-LIKE PROTEIN C16A3.02C"/>
    <property type="match status" value="1"/>
</dbReference>
<name>A0A423W921_CYTCH</name>
<organism evidence="2 3">
    <name type="scientific">Cytospora chrysosperma</name>
    <name type="common">Cytospora canker fungus</name>
    <name type="synonym">Sphaeria chrysosperma</name>
    <dbReference type="NCBI Taxonomy" id="252740"/>
    <lineage>
        <taxon>Eukaryota</taxon>
        <taxon>Fungi</taxon>
        <taxon>Dikarya</taxon>
        <taxon>Ascomycota</taxon>
        <taxon>Pezizomycotina</taxon>
        <taxon>Sordariomycetes</taxon>
        <taxon>Sordariomycetidae</taxon>
        <taxon>Diaporthales</taxon>
        <taxon>Cytosporaceae</taxon>
        <taxon>Cytospora</taxon>
    </lineage>
</organism>
<dbReference type="EMBL" id="LJZO01000010">
    <property type="protein sequence ID" value="ROV99861.1"/>
    <property type="molecule type" value="Genomic_DNA"/>
</dbReference>
<dbReference type="InterPro" id="IPR020843">
    <property type="entry name" value="ER"/>
</dbReference>
<protein>
    <recommendedName>
        <fullName evidence="1">Enoyl reductase (ER) domain-containing protein</fullName>
    </recommendedName>
</protein>
<reference evidence="2 3" key="1">
    <citation type="submission" date="2015-09" db="EMBL/GenBank/DDBJ databases">
        <title>Host preference determinants of Valsa canker pathogens revealed by comparative genomics.</title>
        <authorList>
            <person name="Yin Z."/>
            <person name="Huang L."/>
        </authorList>
    </citation>
    <scope>NUCLEOTIDE SEQUENCE [LARGE SCALE GENOMIC DNA]</scope>
    <source>
        <strain evidence="2 3">YSFL</strain>
    </source>
</reference>
<dbReference type="OrthoDB" id="3509362at2759"/>
<dbReference type="SMART" id="SM00829">
    <property type="entry name" value="PKS_ER"/>
    <property type="match status" value="1"/>
</dbReference>
<dbReference type="InterPro" id="IPR002364">
    <property type="entry name" value="Quin_OxRdtase/zeta-crystal_CS"/>
</dbReference>
<dbReference type="AlphaFoldDB" id="A0A423W921"/>
<dbReference type="InterPro" id="IPR036291">
    <property type="entry name" value="NAD(P)-bd_dom_sf"/>
</dbReference>
<evidence type="ECO:0000313" key="3">
    <source>
        <dbReference type="Proteomes" id="UP000284375"/>
    </source>
</evidence>
<proteinExistence type="predicted"/>
<gene>
    <name evidence="2" type="ORF">VSDG_02937</name>
</gene>
<dbReference type="Gene3D" id="3.40.50.720">
    <property type="entry name" value="NAD(P)-binding Rossmann-like Domain"/>
    <property type="match status" value="1"/>
</dbReference>
<keyword evidence="3" id="KW-1185">Reference proteome</keyword>
<dbReference type="GO" id="GO:0008270">
    <property type="term" value="F:zinc ion binding"/>
    <property type="evidence" value="ECO:0007669"/>
    <property type="project" value="InterPro"/>
</dbReference>
<evidence type="ECO:0000259" key="1">
    <source>
        <dbReference type="SMART" id="SM00829"/>
    </source>
</evidence>
<comment type="caution">
    <text evidence="2">The sequence shown here is derived from an EMBL/GenBank/DDBJ whole genome shotgun (WGS) entry which is preliminary data.</text>
</comment>
<sequence length="363" mass="38226">MAVEIPITMKAWLVVKNGEPKDALSLKTDYPVPSKLKSGNILIKVEYASLNPADLNFMAGIPNWVPFRRNPITGLDFAGKVVKMGPAVPGDLGIEVGTEVCGALNVMSVAVGRGSLAEYLQVPASKVAVKPRGIDMKDAAGALGIAGQTAYIVLKEAAIKPGDRVLVNGASGGVGSVLVQVAKSKGALVYGVCSAANAELVKGLGADEVSDHYDGDRASVTVVVLVIDYKAHDSLTAHLASTFESRPLQAVFDCVGNNELFQQCAQYTVSKGLFVTIVGAVGAGPIVQSKLLPVSLGGVPRRYKLLALWPDGAIAKEVAKWVEDGHFKHFLADSEYPIEEAVKGYERVASKRSKGKVIINMSS</sequence>
<dbReference type="InterPro" id="IPR052733">
    <property type="entry name" value="Chloroplast_QOR"/>
</dbReference>
<dbReference type="STRING" id="252740.A0A423W921"/>
<accession>A0A423W921</accession>
<feature type="domain" description="Enoyl reductase (ER)" evidence="1">
    <location>
        <begin position="23"/>
        <end position="359"/>
    </location>
</feature>
<dbReference type="InterPro" id="IPR011032">
    <property type="entry name" value="GroES-like_sf"/>
</dbReference>
<dbReference type="Proteomes" id="UP000284375">
    <property type="component" value="Unassembled WGS sequence"/>
</dbReference>
<dbReference type="PROSITE" id="PS01162">
    <property type="entry name" value="QOR_ZETA_CRYSTAL"/>
    <property type="match status" value="1"/>
</dbReference>
<dbReference type="GO" id="GO:0016491">
    <property type="term" value="F:oxidoreductase activity"/>
    <property type="evidence" value="ECO:0007669"/>
    <property type="project" value="InterPro"/>
</dbReference>
<dbReference type="SUPFAM" id="SSF51735">
    <property type="entry name" value="NAD(P)-binding Rossmann-fold domains"/>
    <property type="match status" value="1"/>
</dbReference>
<dbReference type="SUPFAM" id="SSF50129">
    <property type="entry name" value="GroES-like"/>
    <property type="match status" value="1"/>
</dbReference>
<dbReference type="Pfam" id="PF13602">
    <property type="entry name" value="ADH_zinc_N_2"/>
    <property type="match status" value="1"/>
</dbReference>
<dbReference type="Gene3D" id="3.90.180.10">
    <property type="entry name" value="Medium-chain alcohol dehydrogenases, catalytic domain"/>
    <property type="match status" value="1"/>
</dbReference>
<dbReference type="InterPro" id="IPR013154">
    <property type="entry name" value="ADH-like_N"/>
</dbReference>
<evidence type="ECO:0000313" key="2">
    <source>
        <dbReference type="EMBL" id="ROV99861.1"/>
    </source>
</evidence>
<dbReference type="PANTHER" id="PTHR44013">
    <property type="entry name" value="ZINC-TYPE ALCOHOL DEHYDROGENASE-LIKE PROTEIN C16A3.02C"/>
    <property type="match status" value="1"/>
</dbReference>
<dbReference type="Pfam" id="PF08240">
    <property type="entry name" value="ADH_N"/>
    <property type="match status" value="1"/>
</dbReference>
<dbReference type="CDD" id="cd08267">
    <property type="entry name" value="MDR1"/>
    <property type="match status" value="1"/>
</dbReference>